<keyword evidence="2 5" id="KW-0547">Nucleotide-binding</keyword>
<sequence length="494" mass="51642">MKALGPADPRTVGRYRVHAELGRGGMGRVLLGSTADGRLVAIKLMHAQPGTEEDFRARFRREIDASRAVSGTYTAAVMDADPEAPAPWLVSVFVPGPPLNDVVAGTGPLPEEPVRRLAAGLAAALLDIHRAGLVHRDLKPSNVLLAADGPRVIDFGIARAADGPDQGGLTQTGYLIGTPEYMSPEQVGGQVLTPASDVFCLGSVLVHAATGRNPFSGGSPARTLYNVAHGLPVLTGLSPGLDHLVRACLAKDPAARPSPAQLLDLAGELPASTRVWPVAVHRMIAAQQAEAERFHHAPEQTDVLERIDFPAPGGTFPQPGPGSRPGATPPVTRRRKRWPVLTAGAVVAALAVTAVVLVALKGNGPDAVAGPRTSTAVTTPPASVSAPPPSVDRYTSLRTFAQNYVEAANEDAAKGKADRVKGFHCGSDQVGWVYLNMSVDRSHPRAELQDVQLVNDQAGAATVGFSQSPGADPIPVVKLRIKAQGANSWCAVPW</sequence>
<dbReference type="RefSeq" id="WP_091627550.1">
    <property type="nucleotide sequence ID" value="NZ_FOEF01000024.1"/>
</dbReference>
<organism evidence="9 10">
    <name type="scientific">Amycolatopsis saalfeldensis</name>
    <dbReference type="NCBI Taxonomy" id="394193"/>
    <lineage>
        <taxon>Bacteria</taxon>
        <taxon>Bacillati</taxon>
        <taxon>Actinomycetota</taxon>
        <taxon>Actinomycetes</taxon>
        <taxon>Pseudonocardiales</taxon>
        <taxon>Pseudonocardiaceae</taxon>
        <taxon>Amycolatopsis</taxon>
    </lineage>
</organism>
<dbReference type="GO" id="GO:0005524">
    <property type="term" value="F:ATP binding"/>
    <property type="evidence" value="ECO:0007669"/>
    <property type="project" value="UniProtKB-UniRule"/>
</dbReference>
<evidence type="ECO:0000313" key="10">
    <source>
        <dbReference type="Proteomes" id="UP000198582"/>
    </source>
</evidence>
<dbReference type="PROSITE" id="PS00108">
    <property type="entry name" value="PROTEIN_KINASE_ST"/>
    <property type="match status" value="1"/>
</dbReference>
<gene>
    <name evidence="9" type="ORF">SAMN04489732_124117</name>
</gene>
<keyword evidence="3 9" id="KW-0418">Kinase</keyword>
<evidence type="ECO:0000256" key="6">
    <source>
        <dbReference type="SAM" id="MobiDB-lite"/>
    </source>
</evidence>
<keyword evidence="10" id="KW-1185">Reference proteome</keyword>
<evidence type="ECO:0000256" key="2">
    <source>
        <dbReference type="ARBA" id="ARBA00022741"/>
    </source>
</evidence>
<dbReference type="SUPFAM" id="SSF56112">
    <property type="entry name" value="Protein kinase-like (PK-like)"/>
    <property type="match status" value="1"/>
</dbReference>
<dbReference type="PANTHER" id="PTHR43289">
    <property type="entry name" value="MITOGEN-ACTIVATED PROTEIN KINASE KINASE KINASE 20-RELATED"/>
    <property type="match status" value="1"/>
</dbReference>
<dbReference type="InterPro" id="IPR017441">
    <property type="entry name" value="Protein_kinase_ATP_BS"/>
</dbReference>
<feature type="region of interest" description="Disordered" evidence="6">
    <location>
        <begin position="311"/>
        <end position="333"/>
    </location>
</feature>
<feature type="compositionally biased region" description="Low complexity" evidence="6">
    <location>
        <begin position="373"/>
        <end position="385"/>
    </location>
</feature>
<feature type="region of interest" description="Disordered" evidence="6">
    <location>
        <begin position="367"/>
        <end position="390"/>
    </location>
</feature>
<keyword evidence="7" id="KW-1133">Transmembrane helix</keyword>
<evidence type="ECO:0000256" key="3">
    <source>
        <dbReference type="ARBA" id="ARBA00022777"/>
    </source>
</evidence>
<dbReference type="PROSITE" id="PS00107">
    <property type="entry name" value="PROTEIN_KINASE_ATP"/>
    <property type="match status" value="1"/>
</dbReference>
<proteinExistence type="predicted"/>
<keyword evidence="7" id="KW-0472">Membrane</keyword>
<evidence type="ECO:0000259" key="8">
    <source>
        <dbReference type="PROSITE" id="PS50011"/>
    </source>
</evidence>
<dbReference type="CDD" id="cd14014">
    <property type="entry name" value="STKc_PknB_like"/>
    <property type="match status" value="1"/>
</dbReference>
<dbReference type="Pfam" id="PF00069">
    <property type="entry name" value="Pkinase"/>
    <property type="match status" value="1"/>
</dbReference>
<evidence type="ECO:0000256" key="5">
    <source>
        <dbReference type="PROSITE-ProRule" id="PRU10141"/>
    </source>
</evidence>
<dbReference type="Proteomes" id="UP000198582">
    <property type="component" value="Unassembled WGS sequence"/>
</dbReference>
<dbReference type="GO" id="GO:0004674">
    <property type="term" value="F:protein serine/threonine kinase activity"/>
    <property type="evidence" value="ECO:0007669"/>
    <property type="project" value="UniProtKB-KW"/>
</dbReference>
<evidence type="ECO:0000256" key="7">
    <source>
        <dbReference type="SAM" id="Phobius"/>
    </source>
</evidence>
<dbReference type="PROSITE" id="PS50011">
    <property type="entry name" value="PROTEIN_KINASE_DOM"/>
    <property type="match status" value="1"/>
</dbReference>
<protein>
    <submittedName>
        <fullName evidence="9">Serine/threonine protein kinase</fullName>
    </submittedName>
</protein>
<dbReference type="AlphaFoldDB" id="A0A1H8YLW7"/>
<dbReference type="Gene3D" id="1.10.510.10">
    <property type="entry name" value="Transferase(Phosphotransferase) domain 1"/>
    <property type="match status" value="1"/>
</dbReference>
<keyword evidence="4 5" id="KW-0067">ATP-binding</keyword>
<dbReference type="InterPro" id="IPR000719">
    <property type="entry name" value="Prot_kinase_dom"/>
</dbReference>
<feature type="binding site" evidence="5">
    <location>
        <position position="43"/>
    </location>
    <ligand>
        <name>ATP</name>
        <dbReference type="ChEBI" id="CHEBI:30616"/>
    </ligand>
</feature>
<keyword evidence="1" id="KW-0808">Transferase</keyword>
<feature type="domain" description="Protein kinase" evidence="8">
    <location>
        <begin position="15"/>
        <end position="284"/>
    </location>
</feature>
<dbReference type="PANTHER" id="PTHR43289:SF34">
    <property type="entry name" value="SERINE_THREONINE-PROTEIN KINASE YBDM-RELATED"/>
    <property type="match status" value="1"/>
</dbReference>
<dbReference type="OrthoDB" id="9762169at2"/>
<keyword evidence="9" id="KW-0723">Serine/threonine-protein kinase</keyword>
<keyword evidence="7" id="KW-0812">Transmembrane</keyword>
<feature type="transmembrane region" description="Helical" evidence="7">
    <location>
        <begin position="340"/>
        <end position="360"/>
    </location>
</feature>
<dbReference type="Gene3D" id="3.30.200.20">
    <property type="entry name" value="Phosphorylase Kinase, domain 1"/>
    <property type="match status" value="1"/>
</dbReference>
<evidence type="ECO:0000313" key="9">
    <source>
        <dbReference type="EMBL" id="SEP53146.1"/>
    </source>
</evidence>
<dbReference type="EMBL" id="FOEF01000024">
    <property type="protein sequence ID" value="SEP53146.1"/>
    <property type="molecule type" value="Genomic_DNA"/>
</dbReference>
<dbReference type="SMART" id="SM00220">
    <property type="entry name" value="S_TKc"/>
    <property type="match status" value="1"/>
</dbReference>
<accession>A0A1H8YLW7</accession>
<dbReference type="InterPro" id="IPR011009">
    <property type="entry name" value="Kinase-like_dom_sf"/>
</dbReference>
<evidence type="ECO:0000256" key="4">
    <source>
        <dbReference type="ARBA" id="ARBA00022840"/>
    </source>
</evidence>
<dbReference type="STRING" id="394193.SAMN04489732_124117"/>
<name>A0A1H8YLW7_9PSEU</name>
<evidence type="ECO:0000256" key="1">
    <source>
        <dbReference type="ARBA" id="ARBA00022679"/>
    </source>
</evidence>
<dbReference type="InterPro" id="IPR008271">
    <property type="entry name" value="Ser/Thr_kinase_AS"/>
</dbReference>
<reference evidence="9 10" key="1">
    <citation type="submission" date="2016-10" db="EMBL/GenBank/DDBJ databases">
        <authorList>
            <person name="de Groot N.N."/>
        </authorList>
    </citation>
    <scope>NUCLEOTIDE SEQUENCE [LARGE SCALE GENOMIC DNA]</scope>
    <source>
        <strain evidence="9 10">DSM 44993</strain>
    </source>
</reference>